<dbReference type="GO" id="GO:0004359">
    <property type="term" value="F:glutaminase activity"/>
    <property type="evidence" value="ECO:0007669"/>
    <property type="project" value="UniProtKB-EC"/>
</dbReference>
<sequence>MKSPITEHLERVLELTRPVESGHVADYIDVLAQADDTKMAVALATVDGFVYSAGDDKVEFSMQSISKAFVYAMAIEDVGMACVLEKVGVEPSGDAFNQLSLQRNTNRPMNPMINAGALASHSLVCGTEATEQQREERIIATLSDLAGRRLSVDEAVFHAELKDADRNMGLAYMLKAAGIITGDPRAIVRGYIRQCSVNVNVHDLAIMAATLSNAGINPVTGKRVMPQETVRQVLSVMTTCGMYDAAGDWVSRVGIPAKSGVAGGIIGALPGQMGLAVFSPKLDGRGNSVRGVLMCEKLSSDMGLHMMDIRHVARATVHTRTVTIAGGAHACEQKVPIFGLRGAVRFAGAERLTRTVLRELSPADKDDPGSGRYAGACAVVFSFTETYSLHSVAQRVIQETIRHLFALSRNVVLIDPNHLLTLEEDLRDRPITVVNDDEEASLHIGGTGCHPVSYGEGL</sequence>
<dbReference type="Proteomes" id="UP000749293">
    <property type="component" value="Unassembled WGS sequence"/>
</dbReference>
<evidence type="ECO:0000256" key="2">
    <source>
        <dbReference type="ARBA" id="ARBA00011881"/>
    </source>
</evidence>
<dbReference type="SUPFAM" id="SSF56601">
    <property type="entry name" value="beta-lactamase/transpeptidase-like"/>
    <property type="match status" value="1"/>
</dbReference>
<dbReference type="GO" id="GO:0006543">
    <property type="term" value="P:L-glutamine catabolic process"/>
    <property type="evidence" value="ECO:0007669"/>
    <property type="project" value="TreeGrafter"/>
</dbReference>
<dbReference type="GeneID" id="55970816"/>
<dbReference type="GO" id="GO:0006537">
    <property type="term" value="P:glutamate biosynthetic process"/>
    <property type="evidence" value="ECO:0007669"/>
    <property type="project" value="TreeGrafter"/>
</dbReference>
<dbReference type="HAMAP" id="MF_00313">
    <property type="entry name" value="Glutaminase"/>
    <property type="match status" value="1"/>
</dbReference>
<dbReference type="NCBIfam" id="TIGR03814">
    <property type="entry name" value="Gln_ase"/>
    <property type="match status" value="1"/>
</dbReference>
<dbReference type="OrthoDB" id="9995210at2759"/>
<dbReference type="Pfam" id="PF04960">
    <property type="entry name" value="Glutaminase"/>
    <property type="match status" value="1"/>
</dbReference>
<keyword evidence="4" id="KW-0378">Hydrolase</keyword>
<accession>A0A9P4YQ12</accession>
<evidence type="ECO:0000313" key="6">
    <source>
        <dbReference type="EMBL" id="KAF4119679.1"/>
    </source>
</evidence>
<dbReference type="InterPro" id="IPR036513">
    <property type="entry name" value="STAS_dom_sf"/>
</dbReference>
<evidence type="ECO:0000256" key="3">
    <source>
        <dbReference type="ARBA" id="ARBA00012918"/>
    </source>
</evidence>
<evidence type="ECO:0000313" key="7">
    <source>
        <dbReference type="Proteomes" id="UP000749293"/>
    </source>
</evidence>
<evidence type="ECO:0000256" key="4">
    <source>
        <dbReference type="ARBA" id="ARBA00022801"/>
    </source>
</evidence>
<dbReference type="AlphaFoldDB" id="A0A9P4YQ12"/>
<dbReference type="RefSeq" id="XP_035318331.1">
    <property type="nucleotide sequence ID" value="XM_035466562.1"/>
</dbReference>
<dbReference type="InterPro" id="IPR015868">
    <property type="entry name" value="Glutaminase"/>
</dbReference>
<comment type="similarity">
    <text evidence="1">Belongs to the glutaminase family.</text>
</comment>
<dbReference type="Gene3D" id="3.30.750.24">
    <property type="entry name" value="STAS domain"/>
    <property type="match status" value="1"/>
</dbReference>
<gene>
    <name evidence="6" type="ORF">GMORB2_4588</name>
</gene>
<comment type="subunit">
    <text evidence="2">Homotetramer.</text>
</comment>
<dbReference type="EC" id="3.5.1.2" evidence="3"/>
<dbReference type="InterPro" id="IPR012338">
    <property type="entry name" value="Beta-lactam/transpept-like"/>
</dbReference>
<comment type="caution">
    <text evidence="6">The sequence shown here is derived from an EMBL/GenBank/DDBJ whole genome shotgun (WGS) entry which is preliminary data.</text>
</comment>
<evidence type="ECO:0000256" key="1">
    <source>
        <dbReference type="ARBA" id="ARBA00011076"/>
    </source>
</evidence>
<dbReference type="FunFam" id="3.40.710.10:FF:000005">
    <property type="entry name" value="Glutaminase"/>
    <property type="match status" value="1"/>
</dbReference>
<proteinExistence type="inferred from homology"/>
<comment type="catalytic activity">
    <reaction evidence="5">
        <text>L-glutamine + H2O = L-glutamate + NH4(+)</text>
        <dbReference type="Rhea" id="RHEA:15889"/>
        <dbReference type="ChEBI" id="CHEBI:15377"/>
        <dbReference type="ChEBI" id="CHEBI:28938"/>
        <dbReference type="ChEBI" id="CHEBI:29985"/>
        <dbReference type="ChEBI" id="CHEBI:58359"/>
        <dbReference type="EC" id="3.5.1.2"/>
    </reaction>
</comment>
<organism evidence="6 7">
    <name type="scientific">Geosmithia morbida</name>
    <dbReference type="NCBI Taxonomy" id="1094350"/>
    <lineage>
        <taxon>Eukaryota</taxon>
        <taxon>Fungi</taxon>
        <taxon>Dikarya</taxon>
        <taxon>Ascomycota</taxon>
        <taxon>Pezizomycotina</taxon>
        <taxon>Sordariomycetes</taxon>
        <taxon>Hypocreomycetidae</taxon>
        <taxon>Hypocreales</taxon>
        <taxon>Bionectriaceae</taxon>
        <taxon>Geosmithia</taxon>
    </lineage>
</organism>
<keyword evidence="7" id="KW-1185">Reference proteome</keyword>
<dbReference type="PANTHER" id="PTHR12544:SF29">
    <property type="entry name" value="GLUTAMINASE"/>
    <property type="match status" value="1"/>
</dbReference>
<dbReference type="PANTHER" id="PTHR12544">
    <property type="entry name" value="GLUTAMINASE"/>
    <property type="match status" value="1"/>
</dbReference>
<protein>
    <recommendedName>
        <fullName evidence="3">glutaminase</fullName>
        <ecNumber evidence="3">3.5.1.2</ecNumber>
    </recommendedName>
</protein>
<reference evidence="6" key="1">
    <citation type="submission" date="2020-03" db="EMBL/GenBank/DDBJ databases">
        <title>Site-based positive gene gene selection in Geosmithia morbida across the United States reveals a broad range of putative effectors and factors for local host and environmental adapation.</title>
        <authorList>
            <person name="Onufrak A."/>
            <person name="Murdoch R.W."/>
            <person name="Gazis R."/>
            <person name="Huff M."/>
            <person name="Staton M."/>
            <person name="Klingeman W."/>
            <person name="Hadziabdic D."/>
        </authorList>
    </citation>
    <scope>NUCLEOTIDE SEQUENCE</scope>
    <source>
        <strain evidence="6">1262</strain>
    </source>
</reference>
<evidence type="ECO:0000256" key="5">
    <source>
        <dbReference type="ARBA" id="ARBA00049534"/>
    </source>
</evidence>
<name>A0A9P4YQ12_9HYPO</name>
<dbReference type="EMBL" id="JAANYQ010000022">
    <property type="protein sequence ID" value="KAF4119679.1"/>
    <property type="molecule type" value="Genomic_DNA"/>
</dbReference>
<dbReference type="Gene3D" id="3.40.710.10">
    <property type="entry name" value="DD-peptidase/beta-lactamase superfamily"/>
    <property type="match status" value="1"/>
</dbReference>